<evidence type="ECO:0008006" key="4">
    <source>
        <dbReference type="Google" id="ProtNLM"/>
    </source>
</evidence>
<dbReference type="Proteomes" id="UP000464374">
    <property type="component" value="Chromosome"/>
</dbReference>
<dbReference type="AlphaFoldDB" id="A0A6P1XXK9"/>
<name>A0A6P1XXK9_9SPIR</name>
<feature type="chain" id="PRO_5027112998" description="Lipoprotein" evidence="1">
    <location>
        <begin position="29"/>
        <end position="347"/>
    </location>
</feature>
<organism evidence="2 3">
    <name type="scientific">Treponema vincentii</name>
    <dbReference type="NCBI Taxonomy" id="69710"/>
    <lineage>
        <taxon>Bacteria</taxon>
        <taxon>Pseudomonadati</taxon>
        <taxon>Spirochaetota</taxon>
        <taxon>Spirochaetia</taxon>
        <taxon>Spirochaetales</taxon>
        <taxon>Treponemataceae</taxon>
        <taxon>Treponema</taxon>
    </lineage>
</organism>
<accession>A0A6P1XXK9</accession>
<proteinExistence type="predicted"/>
<dbReference type="EMBL" id="CP048020">
    <property type="protein sequence ID" value="QHX42228.1"/>
    <property type="molecule type" value="Genomic_DNA"/>
</dbReference>
<evidence type="ECO:0000313" key="3">
    <source>
        <dbReference type="Proteomes" id="UP000464374"/>
    </source>
</evidence>
<feature type="signal peptide" evidence="1">
    <location>
        <begin position="1"/>
        <end position="28"/>
    </location>
</feature>
<evidence type="ECO:0000313" key="2">
    <source>
        <dbReference type="EMBL" id="QHX42228.1"/>
    </source>
</evidence>
<sequence length="347" mass="39232">MKAMVVSLPKKIVLLLCTAVFYTTGAFAYDSVNPERNAAVPQGQIEWKPVFPRALFLNKPEISVMETGGLAGPIEYQDILKNKERAEQGLQSVLLNSDIFALYGKPNARTMGILGQYSLTEIEPIMNEFVKLYDVANGNRKIIPAFYIIYGTCWPAGEIGILSTDIVEQYIAFAAARGWYVFLDHQIGKYSVAEATKKLLPFLKYPNVHLALDPEWRTTKPMKEIGSVTAEEINEAQQIIQNYMIEHGIGGRRMLVIHQFNAKMIQQRHLVKSNYERVQLIHCSDGFGSPKLKKETYAYNAVAKNIPLKSFKLFLKPMVAGAGYDVPIMKPEEVFLLNPRPYLIMYQ</sequence>
<protein>
    <recommendedName>
        <fullName evidence="4">Lipoprotein</fullName>
    </recommendedName>
</protein>
<dbReference type="RefSeq" id="WP_162662041.1">
    <property type="nucleotide sequence ID" value="NZ_CP048020.1"/>
</dbReference>
<gene>
    <name evidence="2" type="ORF">GWP43_00785</name>
</gene>
<keyword evidence="1" id="KW-0732">Signal</keyword>
<reference evidence="2 3" key="1">
    <citation type="submission" date="2020-01" db="EMBL/GenBank/DDBJ databases">
        <title>Complete genome sequence of a human oral phylogroup 1 Treponema sp. strain ATCC 700766, originally isolated from periodontitis dental plaque.</title>
        <authorList>
            <person name="Chan Y."/>
            <person name="Huo Y.-B."/>
            <person name="Yu X.-L."/>
            <person name="Zeng H."/>
            <person name="Leung W.-K."/>
            <person name="Watt R.M."/>
        </authorList>
    </citation>
    <scope>NUCLEOTIDE SEQUENCE [LARGE SCALE GENOMIC DNA]</scope>
    <source>
        <strain evidence="2 3">OMZ 804</strain>
    </source>
</reference>
<evidence type="ECO:0000256" key="1">
    <source>
        <dbReference type="SAM" id="SignalP"/>
    </source>
</evidence>
<dbReference type="KEGG" id="trz:GWP43_00785"/>